<dbReference type="PANTHER" id="PTHR47936:SF1">
    <property type="entry name" value="PENTATRICOPEPTIDE REPEAT-CONTAINING PROTEIN GUN1, CHLOROPLASTIC"/>
    <property type="match status" value="1"/>
</dbReference>
<sequence>MSSHCGNRFACHNVLRLFIASTKPSIQPRRFSSTLVEHVKSQETTPKLYDYHQKLRAHVKMFKTKEAQIKAEAVLDDMKQHGVQPNHQTYLHLVMGLSWQRHRNREQNDRMESWFYEYLNLQRNKKRKRPQVKLKKILQSIAHYGHPNLKTMFIKMLDLYEHELDIECWHSVITGCINAKRYEDAEYVLELARKRKLAIPSSYHLLIRTYLSLRDQKSASRIFAFMLQDQIVADYSIYASFIQFYTSLQPNWDTFETVKRLWQALLFTAKEEIPHPMIHQLLKYFRKNFQLAVAEQIYLDLKSRKQRLNEKETVEMNKVIVGFAHWRQLPSALSLVYDLLGEGYKLDARIICRILEACIARKDREAAQRLVNILEEVQPSALNQSCYDVLKK</sequence>
<organism evidence="2 3">
    <name type="scientific">Rhizopus stolonifer</name>
    <name type="common">Rhizopus nigricans</name>
    <dbReference type="NCBI Taxonomy" id="4846"/>
    <lineage>
        <taxon>Eukaryota</taxon>
        <taxon>Fungi</taxon>
        <taxon>Fungi incertae sedis</taxon>
        <taxon>Mucoromycota</taxon>
        <taxon>Mucoromycotina</taxon>
        <taxon>Mucoromycetes</taxon>
        <taxon>Mucorales</taxon>
        <taxon>Mucorineae</taxon>
        <taxon>Rhizopodaceae</taxon>
        <taxon>Rhizopus</taxon>
    </lineage>
</organism>
<dbReference type="Gene3D" id="1.25.40.10">
    <property type="entry name" value="Tetratricopeptide repeat domain"/>
    <property type="match status" value="1"/>
</dbReference>
<dbReference type="AlphaFoldDB" id="A0A367KDA3"/>
<keyword evidence="1" id="KW-0677">Repeat</keyword>
<evidence type="ECO:0008006" key="4">
    <source>
        <dbReference type="Google" id="ProtNLM"/>
    </source>
</evidence>
<evidence type="ECO:0000313" key="2">
    <source>
        <dbReference type="EMBL" id="RCI00147.1"/>
    </source>
</evidence>
<dbReference type="EMBL" id="PJQM01001872">
    <property type="protein sequence ID" value="RCI00147.1"/>
    <property type="molecule type" value="Genomic_DNA"/>
</dbReference>
<keyword evidence="3" id="KW-1185">Reference proteome</keyword>
<comment type="caution">
    <text evidence="2">The sequence shown here is derived from an EMBL/GenBank/DDBJ whole genome shotgun (WGS) entry which is preliminary data.</text>
</comment>
<dbReference type="Proteomes" id="UP000253551">
    <property type="component" value="Unassembled WGS sequence"/>
</dbReference>
<dbReference type="InterPro" id="IPR002885">
    <property type="entry name" value="PPR_rpt"/>
</dbReference>
<name>A0A367KDA3_RHIST</name>
<dbReference type="Pfam" id="PF13812">
    <property type="entry name" value="PPR_3"/>
    <property type="match status" value="1"/>
</dbReference>
<dbReference type="PANTHER" id="PTHR47936">
    <property type="entry name" value="PPR_LONG DOMAIN-CONTAINING PROTEIN"/>
    <property type="match status" value="1"/>
</dbReference>
<gene>
    <name evidence="2" type="ORF">CU098_010288</name>
</gene>
<reference evidence="2 3" key="1">
    <citation type="journal article" date="2018" name="G3 (Bethesda)">
        <title>Phylogenetic and Phylogenomic Definition of Rhizopus Species.</title>
        <authorList>
            <person name="Gryganskyi A.P."/>
            <person name="Golan J."/>
            <person name="Dolatabadi S."/>
            <person name="Mondo S."/>
            <person name="Robb S."/>
            <person name="Idnurm A."/>
            <person name="Muszewska A."/>
            <person name="Steczkiewicz K."/>
            <person name="Masonjones S."/>
            <person name="Liao H.L."/>
            <person name="Gajdeczka M.T."/>
            <person name="Anike F."/>
            <person name="Vuek A."/>
            <person name="Anishchenko I.M."/>
            <person name="Voigt K."/>
            <person name="de Hoog G.S."/>
            <person name="Smith M.E."/>
            <person name="Heitman J."/>
            <person name="Vilgalys R."/>
            <person name="Stajich J.E."/>
        </authorList>
    </citation>
    <scope>NUCLEOTIDE SEQUENCE [LARGE SCALE GENOMIC DNA]</scope>
    <source>
        <strain evidence="2 3">LSU 92-RS-03</strain>
    </source>
</reference>
<evidence type="ECO:0000313" key="3">
    <source>
        <dbReference type="Proteomes" id="UP000253551"/>
    </source>
</evidence>
<dbReference type="InterPro" id="IPR011990">
    <property type="entry name" value="TPR-like_helical_dom_sf"/>
</dbReference>
<evidence type="ECO:0000256" key="1">
    <source>
        <dbReference type="ARBA" id="ARBA00022737"/>
    </source>
</evidence>
<dbReference type="NCBIfam" id="TIGR00756">
    <property type="entry name" value="PPR"/>
    <property type="match status" value="1"/>
</dbReference>
<accession>A0A367KDA3</accession>
<dbReference type="STRING" id="4846.A0A367KDA3"/>
<proteinExistence type="predicted"/>
<protein>
    <recommendedName>
        <fullName evidence="4">Pentacotripeptide-repeat region of PRORP domain-containing protein</fullName>
    </recommendedName>
</protein>
<dbReference type="OrthoDB" id="185373at2759"/>
<dbReference type="GO" id="GO:0031930">
    <property type="term" value="P:mitochondria-nucleus signaling pathway"/>
    <property type="evidence" value="ECO:0007669"/>
    <property type="project" value="TreeGrafter"/>
</dbReference>